<dbReference type="InterPro" id="IPR000772">
    <property type="entry name" value="Ricin_B_lectin"/>
</dbReference>
<dbReference type="Proteomes" id="UP000659438">
    <property type="component" value="Unassembled WGS sequence"/>
</dbReference>
<sequence length="172" mass="19387">MNDDATPREDEVPLETVQGAPGPVVTVDERYIYRIYSCLNPAVKLVDMSHQSTPNGMHNVKLFSSTTDKASQWRFTERTNDGYYLILNQRDENLALGEASDDSVIASKLTRSRGQYWILKEVGNGYFFFENKYDGLVMDVAGANTADNTNICVYRHHAQGSSAHQQFKLARV</sequence>
<evidence type="ECO:0000313" key="3">
    <source>
        <dbReference type="EMBL" id="MBV4552389.1"/>
    </source>
</evidence>
<reference evidence="2 4" key="1">
    <citation type="journal article" date="2020" name="Microorganisms">
        <title>Reliable Identification of Environmental Pseudomonas Isolates Using the rpoD Gene.</title>
        <authorList>
            <consortium name="The Broad Institute Genome Sequencing Platform"/>
            <person name="Girard L."/>
            <person name="Lood C."/>
            <person name="Rokni-Zadeh H."/>
            <person name="van Noort V."/>
            <person name="Lavigne R."/>
            <person name="De Mot R."/>
        </authorList>
    </citation>
    <scope>NUCLEOTIDE SEQUENCE</scope>
    <source>
        <strain evidence="2 4">SWRI102</strain>
    </source>
</reference>
<name>A0A923FTK9_9PSED</name>
<reference evidence="2" key="2">
    <citation type="submission" date="2020-07" db="EMBL/GenBank/DDBJ databases">
        <authorList>
            <person name="Lood C."/>
            <person name="Girard L."/>
        </authorList>
    </citation>
    <scope>NUCLEOTIDE SEQUENCE</scope>
    <source>
        <strain evidence="2">SWRI102</strain>
    </source>
</reference>
<dbReference type="EMBL" id="JABWQX020000001">
    <property type="protein sequence ID" value="MBV4552389.1"/>
    <property type="molecule type" value="Genomic_DNA"/>
</dbReference>
<gene>
    <name evidence="3" type="ORF">HU742_014690</name>
    <name evidence="2" type="ORF">HU742_21030</name>
</gene>
<dbReference type="Pfam" id="PF14200">
    <property type="entry name" value="RicinB_lectin_2"/>
    <property type="match status" value="1"/>
</dbReference>
<accession>A0A923FTK9</accession>
<reference evidence="3" key="3">
    <citation type="submission" date="2021-06" db="EMBL/GenBank/DDBJ databases">
        <title>Updating the genus Pseudomonas: Description of 43 new species and partition of the Pseudomonas putida group.</title>
        <authorList>
            <person name="Girard L."/>
            <person name="Lood C."/>
            <person name="Vandamme P."/>
            <person name="Rokni-Zadeh H."/>
            <person name="Van Noort V."/>
            <person name="Hofte M."/>
            <person name="Lavigne R."/>
            <person name="De Mot R."/>
        </authorList>
    </citation>
    <scope>NUCLEOTIDE SEQUENCE</scope>
    <source>
        <strain evidence="3">SWRI102</strain>
    </source>
</reference>
<comment type="caution">
    <text evidence="2">The sequence shown here is derived from an EMBL/GenBank/DDBJ whole genome shotgun (WGS) entry which is preliminary data.</text>
</comment>
<feature type="domain" description="Ricin B lectin" evidence="1">
    <location>
        <begin position="70"/>
        <end position="154"/>
    </location>
</feature>
<dbReference type="AlphaFoldDB" id="A0A923FTK9"/>
<evidence type="ECO:0000313" key="4">
    <source>
        <dbReference type="Proteomes" id="UP000659438"/>
    </source>
</evidence>
<dbReference type="SUPFAM" id="SSF50370">
    <property type="entry name" value="Ricin B-like lectins"/>
    <property type="match status" value="1"/>
</dbReference>
<dbReference type="PROSITE" id="PS50231">
    <property type="entry name" value="RICIN_B_LECTIN"/>
    <property type="match status" value="1"/>
</dbReference>
<keyword evidence="4" id="KW-1185">Reference proteome</keyword>
<dbReference type="CDD" id="cd23445">
    <property type="entry name" value="beta-trefoil_Ricin_HA17-like"/>
    <property type="match status" value="1"/>
</dbReference>
<evidence type="ECO:0000259" key="1">
    <source>
        <dbReference type="Pfam" id="PF14200"/>
    </source>
</evidence>
<organism evidence="2">
    <name type="scientific">Pseudomonas marvdashtae</name>
    <dbReference type="NCBI Taxonomy" id="2745500"/>
    <lineage>
        <taxon>Bacteria</taxon>
        <taxon>Pseudomonadati</taxon>
        <taxon>Pseudomonadota</taxon>
        <taxon>Gammaproteobacteria</taxon>
        <taxon>Pseudomonadales</taxon>
        <taxon>Pseudomonadaceae</taxon>
        <taxon>Pseudomonas</taxon>
    </lineage>
</organism>
<proteinExistence type="predicted"/>
<evidence type="ECO:0000313" key="2">
    <source>
        <dbReference type="EMBL" id="MBC3397704.1"/>
    </source>
</evidence>
<protein>
    <submittedName>
        <fullName evidence="2">RICIN domain-containing protein</fullName>
    </submittedName>
</protein>
<dbReference type="Gene3D" id="2.80.10.50">
    <property type="match status" value="1"/>
</dbReference>
<dbReference type="EMBL" id="JABWQX010000010">
    <property type="protein sequence ID" value="MBC3397704.1"/>
    <property type="molecule type" value="Genomic_DNA"/>
</dbReference>
<dbReference type="InterPro" id="IPR035992">
    <property type="entry name" value="Ricin_B-like_lectins"/>
</dbReference>
<dbReference type="RefSeq" id="WP_186644571.1">
    <property type="nucleotide sequence ID" value="NZ_JABWQX020000001.1"/>
</dbReference>